<evidence type="ECO:0000313" key="7">
    <source>
        <dbReference type="EMBL" id="PRX96141.1"/>
    </source>
</evidence>
<protein>
    <submittedName>
        <fullName evidence="7">Cobalt/nickel transport system permease protein</fullName>
    </submittedName>
</protein>
<dbReference type="GO" id="GO:0043190">
    <property type="term" value="C:ATP-binding cassette (ABC) transporter complex"/>
    <property type="evidence" value="ECO:0007669"/>
    <property type="project" value="InterPro"/>
</dbReference>
<evidence type="ECO:0000256" key="5">
    <source>
        <dbReference type="ARBA" id="ARBA00023136"/>
    </source>
</evidence>
<dbReference type="CDD" id="cd16914">
    <property type="entry name" value="EcfT"/>
    <property type="match status" value="1"/>
</dbReference>
<keyword evidence="4 6" id="KW-1133">Transmembrane helix</keyword>
<dbReference type="OrthoDB" id="4533at2"/>
<dbReference type="InterPro" id="IPR051611">
    <property type="entry name" value="ECF_transporter_component"/>
</dbReference>
<feature type="transmembrane region" description="Helical" evidence="6">
    <location>
        <begin position="141"/>
        <end position="159"/>
    </location>
</feature>
<feature type="transmembrane region" description="Helical" evidence="6">
    <location>
        <begin position="232"/>
        <end position="254"/>
    </location>
</feature>
<reference evidence="7 8" key="1">
    <citation type="submission" date="2018-03" db="EMBL/GenBank/DDBJ databases">
        <title>Genomic Encyclopedia of Archaeal and Bacterial Type Strains, Phase II (KMG-II): from individual species to whole genera.</title>
        <authorList>
            <person name="Goeker M."/>
        </authorList>
    </citation>
    <scope>NUCLEOTIDE SEQUENCE [LARGE SCALE GENOMIC DNA]</scope>
    <source>
        <strain evidence="7 8">DSM 45601</strain>
    </source>
</reference>
<evidence type="ECO:0000256" key="3">
    <source>
        <dbReference type="ARBA" id="ARBA00022692"/>
    </source>
</evidence>
<comment type="subcellular location">
    <subcellularLocation>
        <location evidence="1">Cell membrane</location>
        <topology evidence="1">Multi-pass membrane protein</topology>
    </subcellularLocation>
</comment>
<dbReference type="InterPro" id="IPR012809">
    <property type="entry name" value="ECF_CbiQ"/>
</dbReference>
<keyword evidence="8" id="KW-1185">Reference proteome</keyword>
<gene>
    <name evidence="7" type="ORF">CLV72_108147</name>
</gene>
<sequence>MSAGFADRLYLPGGGPVHTLPPVCKLVAVLAFTVVVVATPREHLAAFGGYLVLLLAVAAVARVPPGFLARRLLIEVPFLAFALALPFFAHGERVDVLGLSLSAEGLWGAWNIVAKGTLGVLASLLLAATTRPHLILGALRSLGMPGILVQIAGLMLRYFEVIAAELDRMRIARESRGFQARHLGHARVVAQSAGALFIRAYERGERVHLAMLSRGYTGAMPPLGTDGERGGAVPWLIALSLPAAALAVAVAGWLPVR</sequence>
<keyword evidence="3 6" id="KW-0812">Transmembrane</keyword>
<evidence type="ECO:0000256" key="1">
    <source>
        <dbReference type="ARBA" id="ARBA00004651"/>
    </source>
</evidence>
<feature type="transmembrane region" description="Helical" evidence="6">
    <location>
        <begin position="109"/>
        <end position="129"/>
    </location>
</feature>
<dbReference type="RefSeq" id="WP_106250822.1">
    <property type="nucleotide sequence ID" value="NZ_PVZC01000008.1"/>
</dbReference>
<keyword evidence="5 6" id="KW-0472">Membrane</keyword>
<dbReference type="PANTHER" id="PTHR34857">
    <property type="entry name" value="SLL0384 PROTEIN"/>
    <property type="match status" value="1"/>
</dbReference>
<feature type="transmembrane region" description="Helical" evidence="6">
    <location>
        <begin position="44"/>
        <end position="60"/>
    </location>
</feature>
<evidence type="ECO:0000256" key="6">
    <source>
        <dbReference type="SAM" id="Phobius"/>
    </source>
</evidence>
<evidence type="ECO:0000256" key="2">
    <source>
        <dbReference type="ARBA" id="ARBA00022475"/>
    </source>
</evidence>
<organism evidence="7 8">
    <name type="scientific">Allonocardiopsis opalescens</name>
    <dbReference type="NCBI Taxonomy" id="1144618"/>
    <lineage>
        <taxon>Bacteria</taxon>
        <taxon>Bacillati</taxon>
        <taxon>Actinomycetota</taxon>
        <taxon>Actinomycetes</taxon>
        <taxon>Streptosporangiales</taxon>
        <taxon>Allonocardiopsis</taxon>
    </lineage>
</organism>
<dbReference type="Proteomes" id="UP000237846">
    <property type="component" value="Unassembled WGS sequence"/>
</dbReference>
<comment type="caution">
    <text evidence="7">The sequence shown here is derived from an EMBL/GenBank/DDBJ whole genome shotgun (WGS) entry which is preliminary data.</text>
</comment>
<evidence type="ECO:0000256" key="4">
    <source>
        <dbReference type="ARBA" id="ARBA00022989"/>
    </source>
</evidence>
<dbReference type="InterPro" id="IPR003339">
    <property type="entry name" value="ABC/ECF_trnsptr_transmembrane"/>
</dbReference>
<accession>A0A2T0PX87</accession>
<dbReference type="EMBL" id="PVZC01000008">
    <property type="protein sequence ID" value="PRX96141.1"/>
    <property type="molecule type" value="Genomic_DNA"/>
</dbReference>
<dbReference type="PANTHER" id="PTHR34857:SF2">
    <property type="entry name" value="SLL0384 PROTEIN"/>
    <property type="match status" value="1"/>
</dbReference>
<dbReference type="GO" id="GO:0006824">
    <property type="term" value="P:cobalt ion transport"/>
    <property type="evidence" value="ECO:0007669"/>
    <property type="project" value="InterPro"/>
</dbReference>
<keyword evidence="2" id="KW-1003">Cell membrane</keyword>
<evidence type="ECO:0000313" key="8">
    <source>
        <dbReference type="Proteomes" id="UP000237846"/>
    </source>
</evidence>
<dbReference type="NCBIfam" id="TIGR02454">
    <property type="entry name" value="ECF_T_CbiQ"/>
    <property type="match status" value="1"/>
</dbReference>
<dbReference type="Pfam" id="PF02361">
    <property type="entry name" value="CbiQ"/>
    <property type="match status" value="1"/>
</dbReference>
<feature type="transmembrane region" description="Helical" evidence="6">
    <location>
        <begin position="20"/>
        <end position="38"/>
    </location>
</feature>
<name>A0A2T0PX87_9ACTN</name>
<dbReference type="AlphaFoldDB" id="A0A2T0PX87"/>
<proteinExistence type="predicted"/>